<evidence type="ECO:0000313" key="2">
    <source>
        <dbReference type="Proteomes" id="UP001595648"/>
    </source>
</evidence>
<reference evidence="2" key="1">
    <citation type="journal article" date="2019" name="Int. J. Syst. Evol. Microbiol.">
        <title>The Global Catalogue of Microorganisms (GCM) 10K type strain sequencing project: providing services to taxonomists for standard genome sequencing and annotation.</title>
        <authorList>
            <consortium name="The Broad Institute Genomics Platform"/>
            <consortium name="The Broad Institute Genome Sequencing Center for Infectious Disease"/>
            <person name="Wu L."/>
            <person name="Ma J."/>
        </authorList>
    </citation>
    <scope>NUCLEOTIDE SEQUENCE [LARGE SCALE GENOMIC DNA]</scope>
    <source>
        <strain evidence="2">ICMP 19515</strain>
    </source>
</reference>
<keyword evidence="2" id="KW-1185">Reference proteome</keyword>
<evidence type="ECO:0000313" key="1">
    <source>
        <dbReference type="EMBL" id="MFC3321600.1"/>
    </source>
</evidence>
<comment type="caution">
    <text evidence="1">The sequence shown here is derived from an EMBL/GenBank/DDBJ whole genome shotgun (WGS) entry which is preliminary data.</text>
</comment>
<protein>
    <recommendedName>
        <fullName evidence="3">Secreted protein</fullName>
    </recommendedName>
</protein>
<evidence type="ECO:0008006" key="3">
    <source>
        <dbReference type="Google" id="ProtNLM"/>
    </source>
</evidence>
<gene>
    <name evidence="1" type="ORF">ACFOJ9_07400</name>
</gene>
<dbReference type="Proteomes" id="UP001595648">
    <property type="component" value="Unassembled WGS sequence"/>
</dbReference>
<accession>A0ABV7MIC3</accession>
<dbReference type="EMBL" id="JBHRVD010000001">
    <property type="protein sequence ID" value="MFC3321600.1"/>
    <property type="molecule type" value="Genomic_DNA"/>
</dbReference>
<sequence>MYAKLLCFRLTGDAIGLWAGAIWTCRMAGREPCHALSARLTGNCPNYFEVKHIQPTLKGWELFC</sequence>
<organism evidence="1 2">
    <name type="scientific">Mesorhizobium cantuariense</name>
    <dbReference type="NCBI Taxonomy" id="1300275"/>
    <lineage>
        <taxon>Bacteria</taxon>
        <taxon>Pseudomonadati</taxon>
        <taxon>Pseudomonadota</taxon>
        <taxon>Alphaproteobacteria</taxon>
        <taxon>Hyphomicrobiales</taxon>
        <taxon>Phyllobacteriaceae</taxon>
        <taxon>Mesorhizobium</taxon>
    </lineage>
</organism>
<dbReference type="RefSeq" id="WP_378978091.1">
    <property type="nucleotide sequence ID" value="NZ_JBHRVD010000001.1"/>
</dbReference>
<proteinExistence type="predicted"/>
<name>A0ABV7MIC3_9HYPH</name>